<dbReference type="AlphaFoldDB" id="A0A9X8IUM8"/>
<gene>
    <name evidence="1" type="ORF">DR116_0029610</name>
</gene>
<organism evidence="1 2">
    <name type="scientific">Bacillus cereus</name>
    <dbReference type="NCBI Taxonomy" id="1396"/>
    <lineage>
        <taxon>Bacteria</taxon>
        <taxon>Bacillati</taxon>
        <taxon>Bacillota</taxon>
        <taxon>Bacilli</taxon>
        <taxon>Bacillales</taxon>
        <taxon>Bacillaceae</taxon>
        <taxon>Bacillus</taxon>
        <taxon>Bacillus cereus group</taxon>
    </lineage>
</organism>
<comment type="caution">
    <text evidence="1">The sequence shown here is derived from an EMBL/GenBank/DDBJ whole genome shotgun (WGS) entry which is preliminary data.</text>
</comment>
<reference evidence="1 2" key="1">
    <citation type="submission" date="2019-01" db="EMBL/GenBank/DDBJ databases">
        <title>Draft genome sequence of heavy metal resistant Bacillus cereus NWUAB01.</title>
        <authorList>
            <person name="Babalola O."/>
            <person name="Aremu B.R."/>
            <person name="Ayangbenro A.S."/>
        </authorList>
    </citation>
    <scope>NUCLEOTIDE SEQUENCE [LARGE SCALE GENOMIC DNA]</scope>
    <source>
        <strain evidence="1 2">NWUAB01</strain>
    </source>
</reference>
<proteinExistence type="predicted"/>
<name>A0A9X8IUM8_BACCE</name>
<dbReference type="Proteomes" id="UP000253597">
    <property type="component" value="Unassembled WGS sequence"/>
</dbReference>
<dbReference type="EMBL" id="QNGD03000023">
    <property type="protein sequence ID" value="RWQ69829.1"/>
    <property type="molecule type" value="Genomic_DNA"/>
</dbReference>
<accession>A0A9X8IUM8</accession>
<sequence>MENQEKLVVLNADQKAVALKGLKDLFFVTQQMHEWLSKDTLTEEMKGALISLSESHISDVAKATDYDSDLAKEKEKRYAEIRNANTRIHELEQQIADMKPIDGLKEQLAGLTRKIDEWWDELGFNYISEMSFSKWGGLDIKFGFQLGRLSMLLSSTPVSDKEEDEDKIQQLRDKGFIFTEEDREAHLADNDTNKKLLVQLLEERFPSIRITGMETWNGRRNKEAHIRYVTAYLGELNEI</sequence>
<evidence type="ECO:0000313" key="1">
    <source>
        <dbReference type="EMBL" id="RWQ69829.1"/>
    </source>
</evidence>
<protein>
    <submittedName>
        <fullName evidence="1">Uncharacterized protein</fullName>
    </submittedName>
</protein>
<dbReference type="RefSeq" id="WP_113304126.1">
    <property type="nucleotide sequence ID" value="NZ_QNGD03000023.1"/>
</dbReference>
<evidence type="ECO:0000313" key="2">
    <source>
        <dbReference type="Proteomes" id="UP000253597"/>
    </source>
</evidence>